<evidence type="ECO:0000256" key="6">
    <source>
        <dbReference type="ARBA" id="ARBA00023008"/>
    </source>
</evidence>
<evidence type="ECO:0000256" key="10">
    <source>
        <dbReference type="ARBA" id="ARBA00048881"/>
    </source>
</evidence>
<protein>
    <recommendedName>
        <fullName evidence="3">tyrosinase</fullName>
        <ecNumber evidence="3">1.14.18.1</ecNumber>
    </recommendedName>
</protein>
<dbReference type="Gene3D" id="1.10.1280.10">
    <property type="entry name" value="Di-copper center containing domain from catechol oxidase"/>
    <property type="match status" value="1"/>
</dbReference>
<comment type="cofactor">
    <cofactor evidence="1">
        <name>Cu(2+)</name>
        <dbReference type="ChEBI" id="CHEBI:29036"/>
    </cofactor>
</comment>
<dbReference type="SUPFAM" id="SSF48056">
    <property type="entry name" value="Di-copper centre-containing domain"/>
    <property type="match status" value="1"/>
</dbReference>
<accession>A0A977TF49</accession>
<dbReference type="PANTHER" id="PTHR11474:SF76">
    <property type="entry name" value="SHKT DOMAIN-CONTAINING PROTEIN"/>
    <property type="match status" value="1"/>
</dbReference>
<dbReference type="EMBL" id="MZ440854">
    <property type="protein sequence ID" value="UXP86200.1"/>
    <property type="molecule type" value="mRNA"/>
</dbReference>
<dbReference type="PROSITE" id="PS00498">
    <property type="entry name" value="TYROSINASE_2"/>
    <property type="match status" value="1"/>
</dbReference>
<dbReference type="GO" id="GO:0004503">
    <property type="term" value="F:tyrosinase activity"/>
    <property type="evidence" value="ECO:0007669"/>
    <property type="project" value="UniProtKB-EC"/>
</dbReference>
<evidence type="ECO:0000256" key="9">
    <source>
        <dbReference type="ARBA" id="ARBA00048233"/>
    </source>
</evidence>
<evidence type="ECO:0000256" key="1">
    <source>
        <dbReference type="ARBA" id="ARBA00001973"/>
    </source>
</evidence>
<comment type="similarity">
    <text evidence="2">Belongs to the tyrosinase family.</text>
</comment>
<dbReference type="InterPro" id="IPR002227">
    <property type="entry name" value="Tyrosinase_Cu-bd"/>
</dbReference>
<dbReference type="Pfam" id="PF00264">
    <property type="entry name" value="Tyrosinase"/>
    <property type="match status" value="1"/>
</dbReference>
<dbReference type="GO" id="GO:0046872">
    <property type="term" value="F:metal ion binding"/>
    <property type="evidence" value="ECO:0007669"/>
    <property type="project" value="UniProtKB-KW"/>
</dbReference>
<evidence type="ECO:0000256" key="4">
    <source>
        <dbReference type="ARBA" id="ARBA00022723"/>
    </source>
</evidence>
<dbReference type="InterPro" id="IPR008922">
    <property type="entry name" value="Di-copper_centre_dom_sf"/>
</dbReference>
<organism evidence="12">
    <name type="scientific">Volvariella volvacea</name>
    <dbReference type="NCBI Taxonomy" id="36659"/>
    <lineage>
        <taxon>Eukaryota</taxon>
        <taxon>Fungi</taxon>
        <taxon>Dikarya</taxon>
        <taxon>Basidiomycota</taxon>
        <taxon>Agaricomycotina</taxon>
        <taxon>Agaricomycetes</taxon>
        <taxon>Agaricomycetidae</taxon>
        <taxon>Agaricales</taxon>
        <taxon>Pluteineae</taxon>
        <taxon>Pluteaceae</taxon>
        <taxon>Volvariella</taxon>
    </lineage>
</organism>
<dbReference type="Pfam" id="PF18132">
    <property type="entry name" value="Tyrosinase_C"/>
    <property type="match status" value="1"/>
</dbReference>
<dbReference type="InterPro" id="IPR041640">
    <property type="entry name" value="Tyrosinase_C"/>
</dbReference>
<keyword evidence="8" id="KW-0470">Melanin biosynthesis</keyword>
<evidence type="ECO:0000256" key="2">
    <source>
        <dbReference type="ARBA" id="ARBA00009928"/>
    </source>
</evidence>
<evidence type="ECO:0000256" key="5">
    <source>
        <dbReference type="ARBA" id="ARBA00023002"/>
    </source>
</evidence>
<evidence type="ECO:0000256" key="3">
    <source>
        <dbReference type="ARBA" id="ARBA00011906"/>
    </source>
</evidence>
<dbReference type="InterPro" id="IPR050316">
    <property type="entry name" value="Tyrosinase/Hemocyanin"/>
</dbReference>
<dbReference type="EC" id="1.14.18.1" evidence="3"/>
<gene>
    <name evidence="12" type="primary">PPO3</name>
</gene>
<sequence length="530" mass="59827">MSGKLLITGAPKDFPQEEPFPRLEINDFIKDENIKQFALYVQALNVMFADTDAVRSFYEISGIHGRPYKDWNQSPSGGRGYCVHNSVHFITWHRPYVALLDQLLHDHASKIALQYANDTDEWKKAAGSLRQPYWDWKNNSVPPNKVIQDKKVTIPVPPLGEMQPIDNPFFQYNFKTGEREGFQGSFAGWPKSLRHPTSQGENAESDVNSLRRLLQASQDEFAYEANRLFSMTTWEEFSSNLENLHGKIHVRVGGLRGGGHMSQVPYAAFDPIFYLHHAQVDHVASQWYGQHRVWINQTRDLNPFWKVQTAYWQSPEVNQTGSILNYNYKDAPEPSPGPPVPLQRLNERTIQAYLPGSSGQTSPTTITEWSVRIHCKQFELGGSFSVLLFLGEVPAAPTVAEEWYYFPNFAGAFDVFANSEADECGNCRDRENVEIEGHVYINPAILKCTGNHSLEPATVLPLLRERAKLNWVVLKVGGDVAELPSLEVVVQTTPMTLPVLSGGMIPSVGKPTYYYDITYGRRGGSRQPPP</sequence>
<comment type="catalytic activity">
    <reaction evidence="10">
        <text>L-tyrosine + O2 = L-dopaquinone + H2O</text>
        <dbReference type="Rhea" id="RHEA:18117"/>
        <dbReference type="ChEBI" id="CHEBI:15377"/>
        <dbReference type="ChEBI" id="CHEBI:15379"/>
        <dbReference type="ChEBI" id="CHEBI:57924"/>
        <dbReference type="ChEBI" id="CHEBI:58315"/>
        <dbReference type="EC" id="1.14.18.1"/>
    </reaction>
</comment>
<keyword evidence="6" id="KW-0186">Copper</keyword>
<keyword evidence="7" id="KW-0503">Monooxygenase</keyword>
<feature type="domain" description="Tyrosinase copper-binding" evidence="11">
    <location>
        <begin position="270"/>
        <end position="281"/>
    </location>
</feature>
<dbReference type="PRINTS" id="PR00092">
    <property type="entry name" value="TYROSINASE"/>
</dbReference>
<dbReference type="Gene3D" id="2.60.310.20">
    <property type="match status" value="1"/>
</dbReference>
<dbReference type="PANTHER" id="PTHR11474">
    <property type="entry name" value="TYROSINASE FAMILY MEMBER"/>
    <property type="match status" value="1"/>
</dbReference>
<evidence type="ECO:0000259" key="11">
    <source>
        <dbReference type="PROSITE" id="PS00498"/>
    </source>
</evidence>
<keyword evidence="4" id="KW-0479">Metal-binding</keyword>
<dbReference type="AlphaFoldDB" id="A0A977TF49"/>
<dbReference type="GO" id="GO:0042438">
    <property type="term" value="P:melanin biosynthetic process"/>
    <property type="evidence" value="ECO:0007669"/>
    <property type="project" value="UniProtKB-KW"/>
</dbReference>
<name>A0A977TF49_9AGAR</name>
<comment type="catalytic activity">
    <reaction evidence="9">
        <text>2 L-dopa + O2 = 2 L-dopaquinone + 2 H2O</text>
        <dbReference type="Rhea" id="RHEA:34287"/>
        <dbReference type="ChEBI" id="CHEBI:15377"/>
        <dbReference type="ChEBI" id="CHEBI:15379"/>
        <dbReference type="ChEBI" id="CHEBI:57504"/>
        <dbReference type="ChEBI" id="CHEBI:57924"/>
        <dbReference type="EC" id="1.14.18.1"/>
    </reaction>
</comment>
<evidence type="ECO:0000256" key="7">
    <source>
        <dbReference type="ARBA" id="ARBA00023033"/>
    </source>
</evidence>
<reference evidence="12" key="1">
    <citation type="submission" date="2021-06" db="EMBL/GenBank/DDBJ databases">
        <authorList>
            <person name="Ming L."/>
        </authorList>
    </citation>
    <scope>NUCLEOTIDE SEQUENCE</scope>
    <source>
        <strain evidence="12">V26</strain>
    </source>
</reference>
<proteinExistence type="evidence at transcript level"/>
<keyword evidence="5" id="KW-0560">Oxidoreductase</keyword>
<evidence type="ECO:0000313" key="12">
    <source>
        <dbReference type="EMBL" id="UXP86200.1"/>
    </source>
</evidence>
<evidence type="ECO:0000256" key="8">
    <source>
        <dbReference type="ARBA" id="ARBA00023101"/>
    </source>
</evidence>